<accession>A0A5M6D8L6</accession>
<dbReference type="AlphaFoldDB" id="A0A5M6D8L6"/>
<keyword evidence="6" id="KW-0282">Flagellum</keyword>
<feature type="compositionally biased region" description="Acidic residues" evidence="5">
    <location>
        <begin position="569"/>
        <end position="589"/>
    </location>
</feature>
<evidence type="ECO:0000256" key="2">
    <source>
        <dbReference type="ARBA" id="ARBA00004117"/>
    </source>
</evidence>
<evidence type="ECO:0000313" key="6">
    <source>
        <dbReference type="EMBL" id="KAA5543693.1"/>
    </source>
</evidence>
<keyword evidence="7" id="KW-1185">Reference proteome</keyword>
<dbReference type="InterPro" id="IPR004155">
    <property type="entry name" value="PBS_lyase_HEAT"/>
</dbReference>
<dbReference type="EMBL" id="VWOX01000005">
    <property type="protein sequence ID" value="KAA5543693.1"/>
    <property type="molecule type" value="Genomic_DNA"/>
</dbReference>
<feature type="compositionally biased region" description="Low complexity" evidence="5">
    <location>
        <begin position="8"/>
        <end position="21"/>
    </location>
</feature>
<evidence type="ECO:0000256" key="4">
    <source>
        <dbReference type="ARBA" id="ARBA00023143"/>
    </source>
</evidence>
<dbReference type="GO" id="GO:0071973">
    <property type="term" value="P:bacterial-type flagellum-dependent cell motility"/>
    <property type="evidence" value="ECO:0007669"/>
    <property type="project" value="InterPro"/>
</dbReference>
<evidence type="ECO:0000256" key="3">
    <source>
        <dbReference type="ARBA" id="ARBA00022729"/>
    </source>
</evidence>
<dbReference type="InterPro" id="IPR016024">
    <property type="entry name" value="ARM-type_fold"/>
</dbReference>
<dbReference type="GO" id="GO:0005198">
    <property type="term" value="F:structural molecule activity"/>
    <property type="evidence" value="ECO:0007669"/>
    <property type="project" value="InterPro"/>
</dbReference>
<dbReference type="GO" id="GO:0009428">
    <property type="term" value="C:bacterial-type flagellum basal body, distal rod, P ring"/>
    <property type="evidence" value="ECO:0007669"/>
    <property type="project" value="InterPro"/>
</dbReference>
<keyword evidence="6" id="KW-0969">Cilium</keyword>
<evidence type="ECO:0000256" key="1">
    <source>
        <dbReference type="ARBA" id="ARBA00002591"/>
    </source>
</evidence>
<feature type="region of interest" description="Disordered" evidence="5">
    <location>
        <begin position="1"/>
        <end position="23"/>
    </location>
</feature>
<name>A0A5M6D8L6_9BACT</name>
<proteinExistence type="predicted"/>
<dbReference type="Gene3D" id="1.25.10.10">
    <property type="entry name" value="Leucine-rich Repeat Variant"/>
    <property type="match status" value="1"/>
</dbReference>
<dbReference type="PANTHER" id="PTHR30381:SF0">
    <property type="entry name" value="FLAGELLAR P-RING PROTEIN"/>
    <property type="match status" value="1"/>
</dbReference>
<dbReference type="PANTHER" id="PTHR30381">
    <property type="entry name" value="FLAGELLAR P-RING PERIPLASMIC PROTEIN FLGI"/>
    <property type="match status" value="1"/>
</dbReference>
<keyword evidence="3" id="KW-0732">Signal</keyword>
<dbReference type="Pfam" id="PF02119">
    <property type="entry name" value="FlgI"/>
    <property type="match status" value="1"/>
</dbReference>
<evidence type="ECO:0000256" key="5">
    <source>
        <dbReference type="SAM" id="MobiDB-lite"/>
    </source>
</evidence>
<dbReference type="InterPro" id="IPR001782">
    <property type="entry name" value="Flag_FlgI"/>
</dbReference>
<dbReference type="SMART" id="SM00567">
    <property type="entry name" value="EZ_HEAT"/>
    <property type="match status" value="3"/>
</dbReference>
<keyword evidence="4" id="KW-0975">Bacterial flagellum</keyword>
<evidence type="ECO:0000313" key="7">
    <source>
        <dbReference type="Proteomes" id="UP000324479"/>
    </source>
</evidence>
<sequence length="599" mass="64521">MESSMAGRTPATATTPLTSSRRPARTRWWVSAAALLALSAAPGCSLLTGRKGADPDGQAGVADLLQPPEVPDLIREAAAPRGLNPIHVTGVGLVNSLPGTGGPADPSPYRDQLIEEMRRNDVKKPEEILEASSNSIVRVRATVPPGAKRGDPIDLQIDAPPGSNATNLQGGWLLDTRMRLQQVIQGRVRKGDVLALGTGSVLTRAAFQGDDDPRHNGQALVLGGGRVQSTRKLGFVIRPEYQHVKVSSDIAAAINRRFFFFDGTTRRGVAKAVEDDYVELELHPRYEGALGRYVAVVRAIGISERKANDQARLQDLSDRLKDPASASDAALQLEALGESAVPTLVAAVQSENPELRFYAAEALGFLGRREAIAPLEDAIANESAFRYPALTVLEGLDHPGVVDALTRLFDQPSIETRYGAFTTLRRRSDASRVLSPTEIGTATRLYRIESQAPPAVVVSTREVPEVVIFGEPAPVKIEKFLFGPGGMIIKPEQPGKVRISRFQVGEKDRRAVVDSTIQGLIEGIVAVGGGYGDVIAVLRNAKSEGFIVDQFAIDPLPKALRTYHREEGSLQEDDDSVSESETDPSEEPEFFDRFIGSGV</sequence>
<dbReference type="Proteomes" id="UP000324479">
    <property type="component" value="Unassembled WGS sequence"/>
</dbReference>
<reference evidence="6 7" key="1">
    <citation type="submission" date="2019-08" db="EMBL/GenBank/DDBJ databases">
        <authorList>
            <person name="Dhanesh K."/>
            <person name="Kumar G."/>
            <person name="Sasikala C."/>
            <person name="Venkata Ramana C."/>
        </authorList>
    </citation>
    <scope>NUCLEOTIDE SEQUENCE [LARGE SCALE GENOMIC DNA]</scope>
    <source>
        <strain evidence="6 7">JC645</strain>
    </source>
</reference>
<comment type="function">
    <text evidence="1">Assembles around the rod to form the L-ring and probably protects the motor/basal body from shearing forces during rotation.</text>
</comment>
<dbReference type="GO" id="GO:0030288">
    <property type="term" value="C:outer membrane-bounded periplasmic space"/>
    <property type="evidence" value="ECO:0007669"/>
    <property type="project" value="InterPro"/>
</dbReference>
<dbReference type="Pfam" id="PF13646">
    <property type="entry name" value="HEAT_2"/>
    <property type="match status" value="1"/>
</dbReference>
<keyword evidence="6" id="KW-0966">Cell projection</keyword>
<protein>
    <submittedName>
        <fullName evidence="6">Flagellar biosynthesis protein FlgI</fullName>
    </submittedName>
</protein>
<comment type="caution">
    <text evidence="6">The sequence shown here is derived from an EMBL/GenBank/DDBJ whole genome shotgun (WGS) entry which is preliminary data.</text>
</comment>
<organism evidence="6 7">
    <name type="scientific">Roseiconus nitratireducens</name>
    <dbReference type="NCBI Taxonomy" id="2605748"/>
    <lineage>
        <taxon>Bacteria</taxon>
        <taxon>Pseudomonadati</taxon>
        <taxon>Planctomycetota</taxon>
        <taxon>Planctomycetia</taxon>
        <taxon>Pirellulales</taxon>
        <taxon>Pirellulaceae</taxon>
        <taxon>Roseiconus</taxon>
    </lineage>
</organism>
<gene>
    <name evidence="6" type="ORF">FYK55_10880</name>
</gene>
<dbReference type="SUPFAM" id="SSF48371">
    <property type="entry name" value="ARM repeat"/>
    <property type="match status" value="1"/>
</dbReference>
<feature type="region of interest" description="Disordered" evidence="5">
    <location>
        <begin position="565"/>
        <end position="599"/>
    </location>
</feature>
<comment type="subcellular location">
    <subcellularLocation>
        <location evidence="2">Bacterial flagellum basal body</location>
    </subcellularLocation>
</comment>
<dbReference type="InterPro" id="IPR011989">
    <property type="entry name" value="ARM-like"/>
</dbReference>